<evidence type="ECO:0000313" key="4">
    <source>
        <dbReference type="Proteomes" id="UP000325081"/>
    </source>
</evidence>
<dbReference type="EMBL" id="BKCP01005405">
    <property type="protein sequence ID" value="GER37665.1"/>
    <property type="molecule type" value="Genomic_DNA"/>
</dbReference>
<evidence type="ECO:0000313" key="3">
    <source>
        <dbReference type="EMBL" id="GER37665.1"/>
    </source>
</evidence>
<feature type="repeat" description="PPR" evidence="2">
    <location>
        <begin position="237"/>
        <end position="267"/>
    </location>
</feature>
<dbReference type="FunFam" id="1.25.40.10:FF:000627">
    <property type="entry name" value="Pentatricopeptide repeat-containing protein"/>
    <property type="match status" value="1"/>
</dbReference>
<keyword evidence="4" id="KW-1185">Reference proteome</keyword>
<dbReference type="PANTHER" id="PTHR47926">
    <property type="entry name" value="PENTATRICOPEPTIDE REPEAT-CONTAINING PROTEIN"/>
    <property type="match status" value="1"/>
</dbReference>
<feature type="repeat" description="PPR" evidence="2">
    <location>
        <begin position="268"/>
        <end position="302"/>
    </location>
</feature>
<dbReference type="AlphaFoldDB" id="A0A5A7PXT4"/>
<accession>A0A5A7PXT4</accession>
<proteinExistence type="predicted"/>
<dbReference type="FunFam" id="1.25.40.10:FF:000637">
    <property type="entry name" value="Pentatricopeptide repeat-containing protein"/>
    <property type="match status" value="1"/>
</dbReference>
<dbReference type="Pfam" id="PF20431">
    <property type="entry name" value="E_motif"/>
    <property type="match status" value="1"/>
</dbReference>
<dbReference type="PANTHER" id="PTHR47926:SF375">
    <property type="entry name" value="PENTATRICOPEPTIDE REPEAT-CONTAINING PROTEIN"/>
    <property type="match status" value="1"/>
</dbReference>
<dbReference type="Pfam" id="PF01535">
    <property type="entry name" value="PPR"/>
    <property type="match status" value="3"/>
</dbReference>
<dbReference type="Pfam" id="PF13041">
    <property type="entry name" value="PPR_2"/>
    <property type="match status" value="4"/>
</dbReference>
<gene>
    <name evidence="3" type="ORF">STAS_14075</name>
</gene>
<dbReference type="OrthoDB" id="185373at2759"/>
<dbReference type="InterPro" id="IPR046960">
    <property type="entry name" value="PPR_At4g14850-like_plant"/>
</dbReference>
<evidence type="ECO:0000256" key="1">
    <source>
        <dbReference type="ARBA" id="ARBA00022737"/>
    </source>
</evidence>
<feature type="repeat" description="PPR" evidence="2">
    <location>
        <begin position="506"/>
        <end position="540"/>
    </location>
</feature>
<evidence type="ECO:0000256" key="2">
    <source>
        <dbReference type="PROSITE-ProRule" id="PRU00708"/>
    </source>
</evidence>
<dbReference type="InterPro" id="IPR011990">
    <property type="entry name" value="TPR-like_helical_dom_sf"/>
</dbReference>
<dbReference type="PROSITE" id="PS51375">
    <property type="entry name" value="PPR"/>
    <property type="match status" value="6"/>
</dbReference>
<dbReference type="InterPro" id="IPR046848">
    <property type="entry name" value="E_motif"/>
</dbReference>
<reference evidence="4" key="1">
    <citation type="journal article" date="2019" name="Curr. Biol.">
        <title>Genome Sequence of Striga asiatica Provides Insight into the Evolution of Plant Parasitism.</title>
        <authorList>
            <person name="Yoshida S."/>
            <person name="Kim S."/>
            <person name="Wafula E.K."/>
            <person name="Tanskanen J."/>
            <person name="Kim Y.M."/>
            <person name="Honaas L."/>
            <person name="Yang Z."/>
            <person name="Spallek T."/>
            <person name="Conn C.E."/>
            <person name="Ichihashi Y."/>
            <person name="Cheong K."/>
            <person name="Cui S."/>
            <person name="Der J.P."/>
            <person name="Gundlach H."/>
            <person name="Jiao Y."/>
            <person name="Hori C."/>
            <person name="Ishida J.K."/>
            <person name="Kasahara H."/>
            <person name="Kiba T."/>
            <person name="Kim M.S."/>
            <person name="Koo N."/>
            <person name="Laohavisit A."/>
            <person name="Lee Y.H."/>
            <person name="Lumba S."/>
            <person name="McCourt P."/>
            <person name="Mortimer J.C."/>
            <person name="Mutuku J.M."/>
            <person name="Nomura T."/>
            <person name="Sasaki-Sekimoto Y."/>
            <person name="Seto Y."/>
            <person name="Wang Y."/>
            <person name="Wakatake T."/>
            <person name="Sakakibara H."/>
            <person name="Demura T."/>
            <person name="Yamaguchi S."/>
            <person name="Yoneyama K."/>
            <person name="Manabe R.I."/>
            <person name="Nelson D.C."/>
            <person name="Schulman A.H."/>
            <person name="Timko M.P."/>
            <person name="dePamphilis C.W."/>
            <person name="Choi D."/>
            <person name="Shirasu K."/>
        </authorList>
    </citation>
    <scope>NUCLEOTIDE SEQUENCE [LARGE SCALE GENOMIC DNA]</scope>
    <source>
        <strain evidence="4">cv. UVA1</strain>
    </source>
</reference>
<feature type="repeat" description="PPR" evidence="2">
    <location>
        <begin position="475"/>
        <end position="505"/>
    </location>
</feature>
<dbReference type="Proteomes" id="UP000325081">
    <property type="component" value="Unassembled WGS sequence"/>
</dbReference>
<dbReference type="Gene3D" id="1.25.40.10">
    <property type="entry name" value="Tetratricopeptide repeat domain"/>
    <property type="match status" value="5"/>
</dbReference>
<dbReference type="FunFam" id="1.25.40.10:FF:000682">
    <property type="entry name" value="Pentatricopeptide repeat-containing protein At3g16610"/>
    <property type="match status" value="1"/>
</dbReference>
<dbReference type="InterPro" id="IPR002885">
    <property type="entry name" value="PPR_rpt"/>
</dbReference>
<feature type="repeat" description="PPR" evidence="2">
    <location>
        <begin position="404"/>
        <end position="438"/>
    </location>
</feature>
<protein>
    <submittedName>
        <fullName evidence="3">Pentatricopeptide repeat-containing protein</fullName>
    </submittedName>
</protein>
<feature type="repeat" description="PPR" evidence="2">
    <location>
        <begin position="167"/>
        <end position="201"/>
    </location>
</feature>
<sequence>MPPPFHKPTRGISINQIEKCIPMKWRQSNKQPLDIQKESKQKPYFSHEILSRLYDQTDNYMVNNLLATLNDFASQGQLSKAFRIFSLIQGHALASSSCDSIAGSLSSLLLSCTNHKLLPEGKQLHAQVITWGLQNNRALAPKLVSYYTTFGFLDDAHFIAAGSNILHPLPWNVLISSYVNKGHFEEAIFAYKQMVQKGVRPDHFTYPSVLKACAEQSTLDFGRDVHKSIDASSLRWDLFVQNSLVSMYAKCGDLETSRSIFEKMPTRDQVSWNSIISGYASRALWDEAFKLFERMRAARMEISIITWNTVAGGCLKTGNFKGALELICQIRESVGYLDPVAVIIGLKACSHTRALRPGREIHGLAIRNASIDYDNVKNALITMYSRCGYLSHAHIMFRLSETKSIVTWNSIISGFAQWDRPEEATYLFKELLLSGIKPNFVTLAGILPLCARVANLRHGKEFHCYICRREEFQSHLLLWNSLIDMYARSGKVSTARKLFDSLENRDTVSYTSIIAGYGVQGNGKVAVELFEQMIRSGLKPDRVAMVAILSGCSHSGLVAQGQLFFEKMVTVFGINPDLEHYSCMADLYGRAGLLRKAKDVILGMPYDPTPEMWATLIGACRIHGDTNIGEWAAEKLLEMRPQNSGYYVLIANMYAAAGCWGKLAKVRSFMRDLGVRKDPGCASVDTGDGFEPFMVEDSSNSQADELYSLLGGLTKQMRDIDRVVHVNFEAEGENLTENFEP</sequence>
<dbReference type="GO" id="GO:0003723">
    <property type="term" value="F:RNA binding"/>
    <property type="evidence" value="ECO:0007669"/>
    <property type="project" value="InterPro"/>
</dbReference>
<comment type="caution">
    <text evidence="3">The sequence shown here is derived from an EMBL/GenBank/DDBJ whole genome shotgun (WGS) entry which is preliminary data.</text>
</comment>
<name>A0A5A7PXT4_STRAF</name>
<keyword evidence="1" id="KW-0677">Repeat</keyword>
<dbReference type="NCBIfam" id="TIGR00756">
    <property type="entry name" value="PPR"/>
    <property type="match status" value="6"/>
</dbReference>
<organism evidence="3 4">
    <name type="scientific">Striga asiatica</name>
    <name type="common">Asiatic witchweed</name>
    <name type="synonym">Buchnera asiatica</name>
    <dbReference type="NCBI Taxonomy" id="4170"/>
    <lineage>
        <taxon>Eukaryota</taxon>
        <taxon>Viridiplantae</taxon>
        <taxon>Streptophyta</taxon>
        <taxon>Embryophyta</taxon>
        <taxon>Tracheophyta</taxon>
        <taxon>Spermatophyta</taxon>
        <taxon>Magnoliopsida</taxon>
        <taxon>eudicotyledons</taxon>
        <taxon>Gunneridae</taxon>
        <taxon>Pentapetalae</taxon>
        <taxon>asterids</taxon>
        <taxon>lamiids</taxon>
        <taxon>Lamiales</taxon>
        <taxon>Orobanchaceae</taxon>
        <taxon>Buchnereae</taxon>
        <taxon>Striga</taxon>
    </lineage>
</organism>
<dbReference type="GO" id="GO:0009451">
    <property type="term" value="P:RNA modification"/>
    <property type="evidence" value="ECO:0007669"/>
    <property type="project" value="InterPro"/>
</dbReference>